<protein>
    <submittedName>
        <fullName evidence="2">Uncharacterized protein</fullName>
    </submittedName>
</protein>
<comment type="caution">
    <text evidence="2">The sequence shown here is derived from an EMBL/GenBank/DDBJ whole genome shotgun (WGS) entry which is preliminary data.</text>
</comment>
<dbReference type="AlphaFoldDB" id="A0A0A2VXE9"/>
<dbReference type="EMBL" id="ANFO01000126">
    <property type="protein sequence ID" value="KGQ12308.1"/>
    <property type="molecule type" value="Genomic_DNA"/>
</dbReference>
<reference evidence="2 3" key="1">
    <citation type="submission" date="2012-10" db="EMBL/GenBank/DDBJ databases">
        <title>Genome sequencing and analysis of entomopathogenic fungi Beauveria bassiana D1-5.</title>
        <authorList>
            <person name="Li Q."/>
            <person name="Wang L."/>
            <person name="Zhang Z."/>
            <person name="Wang Q."/>
            <person name="Ren J."/>
            <person name="Wang M."/>
            <person name="Xu W."/>
            <person name="Wang J."/>
            <person name="Lu Y."/>
            <person name="Du Q."/>
            <person name="Sun Z."/>
        </authorList>
    </citation>
    <scope>NUCLEOTIDE SEQUENCE [LARGE SCALE GENOMIC DNA]</scope>
    <source>
        <strain evidence="2 3">D1-5</strain>
    </source>
</reference>
<sequence length="67" mass="6895">MKLTTIFAAVAASTSFASAAAIDRSGGDTCLPKYGRCFLLDGPTRSSAPCCDKLVCLGLHCIEPGTL</sequence>
<gene>
    <name evidence="2" type="ORF">BBAD15_g1935</name>
</gene>
<dbReference type="Proteomes" id="UP000030106">
    <property type="component" value="Unassembled WGS sequence"/>
</dbReference>
<keyword evidence="1" id="KW-0732">Signal</keyword>
<evidence type="ECO:0000313" key="3">
    <source>
        <dbReference type="Proteomes" id="UP000030106"/>
    </source>
</evidence>
<proteinExistence type="predicted"/>
<feature type="signal peptide" evidence="1">
    <location>
        <begin position="1"/>
        <end position="19"/>
    </location>
</feature>
<organism evidence="2 3">
    <name type="scientific">Beauveria bassiana D1-5</name>
    <dbReference type="NCBI Taxonomy" id="1245745"/>
    <lineage>
        <taxon>Eukaryota</taxon>
        <taxon>Fungi</taxon>
        <taxon>Dikarya</taxon>
        <taxon>Ascomycota</taxon>
        <taxon>Pezizomycotina</taxon>
        <taxon>Sordariomycetes</taxon>
        <taxon>Hypocreomycetidae</taxon>
        <taxon>Hypocreales</taxon>
        <taxon>Cordycipitaceae</taxon>
        <taxon>Beauveria</taxon>
    </lineage>
</organism>
<feature type="chain" id="PRO_5001995793" evidence="1">
    <location>
        <begin position="20"/>
        <end position="67"/>
    </location>
</feature>
<dbReference type="HOGENOM" id="CLU_2811949_0_0_1"/>
<evidence type="ECO:0000256" key="1">
    <source>
        <dbReference type="SAM" id="SignalP"/>
    </source>
</evidence>
<name>A0A0A2VXE9_BEABA</name>
<evidence type="ECO:0000313" key="2">
    <source>
        <dbReference type="EMBL" id="KGQ12308.1"/>
    </source>
</evidence>
<accession>A0A0A2VXE9</accession>